<dbReference type="InterPro" id="IPR006118">
    <property type="entry name" value="Recombinase_CS"/>
</dbReference>
<dbReference type="InterPro" id="IPR050639">
    <property type="entry name" value="SSR_resolvase"/>
</dbReference>
<evidence type="ECO:0000256" key="2">
    <source>
        <dbReference type="ARBA" id="ARBA00023125"/>
    </source>
</evidence>
<name>A0A2T2WI69_SULTH</name>
<dbReference type="SUPFAM" id="SSF53041">
    <property type="entry name" value="Resolvase-like"/>
    <property type="match status" value="1"/>
</dbReference>
<dbReference type="AlphaFoldDB" id="A0A2T2WI69"/>
<evidence type="ECO:0000313" key="8">
    <source>
        <dbReference type="Proteomes" id="UP000242705"/>
    </source>
</evidence>
<comment type="caution">
    <text evidence="7">The sequence shown here is derived from an EMBL/GenBank/DDBJ whole genome shotgun (WGS) entry which is preliminary data.</text>
</comment>
<dbReference type="Proteomes" id="UP000242705">
    <property type="component" value="Unassembled WGS sequence"/>
</dbReference>
<evidence type="ECO:0000256" key="3">
    <source>
        <dbReference type="ARBA" id="ARBA00023172"/>
    </source>
</evidence>
<dbReference type="Pfam" id="PF00239">
    <property type="entry name" value="Resolvase"/>
    <property type="match status" value="1"/>
</dbReference>
<gene>
    <name evidence="7" type="ORF">C7B47_16990</name>
</gene>
<dbReference type="PROSITE" id="PS51736">
    <property type="entry name" value="RECOMBINASES_3"/>
    <property type="match status" value="1"/>
</dbReference>
<organism evidence="7 8">
    <name type="scientific">Sulfobacillus thermosulfidooxidans</name>
    <dbReference type="NCBI Taxonomy" id="28034"/>
    <lineage>
        <taxon>Bacteria</taxon>
        <taxon>Bacillati</taxon>
        <taxon>Bacillota</taxon>
        <taxon>Clostridia</taxon>
        <taxon>Eubacteriales</taxon>
        <taxon>Clostridiales Family XVII. Incertae Sedis</taxon>
        <taxon>Sulfobacillus</taxon>
    </lineage>
</organism>
<dbReference type="GO" id="GO:0015074">
    <property type="term" value="P:DNA integration"/>
    <property type="evidence" value="ECO:0007669"/>
    <property type="project" value="UniProtKB-KW"/>
</dbReference>
<dbReference type="Gene3D" id="3.40.50.1390">
    <property type="entry name" value="Resolvase, N-terminal catalytic domain"/>
    <property type="match status" value="1"/>
</dbReference>
<feature type="non-terminal residue" evidence="7">
    <location>
        <position position="90"/>
    </location>
</feature>
<keyword evidence="2" id="KW-0238">DNA-binding</keyword>
<dbReference type="GO" id="GO:0003677">
    <property type="term" value="F:DNA binding"/>
    <property type="evidence" value="ECO:0007669"/>
    <property type="project" value="UniProtKB-KW"/>
</dbReference>
<dbReference type="InterPro" id="IPR006119">
    <property type="entry name" value="Resolv_N"/>
</dbReference>
<reference evidence="7 8" key="1">
    <citation type="journal article" date="2014" name="BMC Genomics">
        <title>Comparison of environmental and isolate Sulfobacillus genomes reveals diverse carbon, sulfur, nitrogen, and hydrogen metabolisms.</title>
        <authorList>
            <person name="Justice N.B."/>
            <person name="Norman A."/>
            <person name="Brown C.T."/>
            <person name="Singh A."/>
            <person name="Thomas B.C."/>
            <person name="Banfield J.F."/>
        </authorList>
    </citation>
    <scope>NUCLEOTIDE SEQUENCE [LARGE SCALE GENOMIC DNA]</scope>
    <source>
        <strain evidence="7">AMDSBA5</strain>
    </source>
</reference>
<sequence>MRIGYARVSTADQHLHLREDALKAAGCEKIFTDTVSGAVTERPGLQAVLDYASSGDVLVVWKLDRLGRSLLHLIETVQMLHQREIGFQSL</sequence>
<dbReference type="GO" id="GO:0000150">
    <property type="term" value="F:DNA strand exchange activity"/>
    <property type="evidence" value="ECO:0007669"/>
    <property type="project" value="InterPro"/>
</dbReference>
<dbReference type="PROSITE" id="PS00397">
    <property type="entry name" value="RECOMBINASES_1"/>
    <property type="match status" value="1"/>
</dbReference>
<accession>A0A2T2WI69</accession>
<keyword evidence="3" id="KW-0233">DNA recombination</keyword>
<dbReference type="CDD" id="cd03768">
    <property type="entry name" value="SR_ResInv"/>
    <property type="match status" value="1"/>
</dbReference>
<evidence type="ECO:0000256" key="4">
    <source>
        <dbReference type="PIRSR" id="PIRSR606118-50"/>
    </source>
</evidence>
<evidence type="ECO:0000259" key="6">
    <source>
        <dbReference type="PROSITE" id="PS51736"/>
    </source>
</evidence>
<evidence type="ECO:0000256" key="5">
    <source>
        <dbReference type="PROSITE-ProRule" id="PRU10137"/>
    </source>
</evidence>
<dbReference type="SMART" id="SM00857">
    <property type="entry name" value="Resolvase"/>
    <property type="match status" value="1"/>
</dbReference>
<proteinExistence type="predicted"/>
<feature type="domain" description="Resolvase/invertase-type recombinase catalytic" evidence="6">
    <location>
        <begin position="1"/>
        <end position="90"/>
    </location>
</feature>
<keyword evidence="1" id="KW-0229">DNA integration</keyword>
<feature type="active site" description="O-(5'-phospho-DNA)-serine intermediate" evidence="4 5">
    <location>
        <position position="9"/>
    </location>
</feature>
<dbReference type="PANTHER" id="PTHR30461">
    <property type="entry name" value="DNA-INVERTASE FROM LAMBDOID PROPHAGE"/>
    <property type="match status" value="1"/>
</dbReference>
<dbReference type="InterPro" id="IPR036162">
    <property type="entry name" value="Resolvase-like_N_sf"/>
</dbReference>
<protein>
    <submittedName>
        <fullName evidence="7">Resolvase</fullName>
    </submittedName>
</protein>
<dbReference type="PANTHER" id="PTHR30461:SF2">
    <property type="entry name" value="SERINE RECOMBINASE PINE-RELATED"/>
    <property type="match status" value="1"/>
</dbReference>
<dbReference type="PROSITE" id="PS00398">
    <property type="entry name" value="RECOMBINASES_2"/>
    <property type="match status" value="1"/>
</dbReference>
<dbReference type="EMBL" id="PXYX01000098">
    <property type="protein sequence ID" value="PSR21929.1"/>
    <property type="molecule type" value="Genomic_DNA"/>
</dbReference>
<evidence type="ECO:0000256" key="1">
    <source>
        <dbReference type="ARBA" id="ARBA00022908"/>
    </source>
</evidence>
<evidence type="ECO:0000313" key="7">
    <source>
        <dbReference type="EMBL" id="PSR21929.1"/>
    </source>
</evidence>